<dbReference type="Proteomes" id="UP000622797">
    <property type="component" value="Unassembled WGS sequence"/>
</dbReference>
<evidence type="ECO:0000256" key="1">
    <source>
        <dbReference type="ARBA" id="ARBA00004123"/>
    </source>
</evidence>
<comment type="subcellular location">
    <subcellularLocation>
        <location evidence="1">Nucleus</location>
    </subcellularLocation>
</comment>
<comment type="caution">
    <text evidence="8">The sequence shown here is derived from an EMBL/GenBank/DDBJ whole genome shotgun (WGS) entry which is preliminary data.</text>
</comment>
<evidence type="ECO:0000256" key="3">
    <source>
        <dbReference type="ARBA" id="ARBA00023125"/>
    </source>
</evidence>
<keyword evidence="5" id="KW-0539">Nucleus</keyword>
<keyword evidence="4" id="KW-0804">Transcription</keyword>
<dbReference type="GO" id="GO:0003677">
    <property type="term" value="F:DNA binding"/>
    <property type="evidence" value="ECO:0007669"/>
    <property type="project" value="UniProtKB-KW"/>
</dbReference>
<organism evidence="8 9">
    <name type="scientific">Fusarium sarcochroum</name>
    <dbReference type="NCBI Taxonomy" id="1208366"/>
    <lineage>
        <taxon>Eukaryota</taxon>
        <taxon>Fungi</taxon>
        <taxon>Dikarya</taxon>
        <taxon>Ascomycota</taxon>
        <taxon>Pezizomycotina</taxon>
        <taxon>Sordariomycetes</taxon>
        <taxon>Hypocreomycetidae</taxon>
        <taxon>Hypocreales</taxon>
        <taxon>Nectriaceae</taxon>
        <taxon>Fusarium</taxon>
        <taxon>Fusarium lateritium species complex</taxon>
    </lineage>
</organism>
<keyword evidence="3" id="KW-0238">DNA-binding</keyword>
<evidence type="ECO:0000313" key="8">
    <source>
        <dbReference type="EMBL" id="KAF4961926.1"/>
    </source>
</evidence>
<evidence type="ECO:0000259" key="7">
    <source>
        <dbReference type="Pfam" id="PF04082"/>
    </source>
</evidence>
<gene>
    <name evidence="8" type="ORF">FSARC_9967</name>
</gene>
<accession>A0A8H4TPX2</accession>
<dbReference type="PANTHER" id="PTHR46910">
    <property type="entry name" value="TRANSCRIPTION FACTOR PDR1"/>
    <property type="match status" value="1"/>
</dbReference>
<dbReference type="PANTHER" id="PTHR46910:SF37">
    <property type="entry name" value="ZN(II)2CYS6 TRANSCRIPTION FACTOR (EUROFUNG)"/>
    <property type="match status" value="1"/>
</dbReference>
<keyword evidence="6" id="KW-1133">Transmembrane helix</keyword>
<dbReference type="Pfam" id="PF04082">
    <property type="entry name" value="Fungal_trans"/>
    <property type="match status" value="1"/>
</dbReference>
<dbReference type="InterPro" id="IPR007219">
    <property type="entry name" value="XnlR_reg_dom"/>
</dbReference>
<evidence type="ECO:0000256" key="5">
    <source>
        <dbReference type="ARBA" id="ARBA00023242"/>
    </source>
</evidence>
<reference evidence="8" key="2">
    <citation type="submission" date="2020-05" db="EMBL/GenBank/DDBJ databases">
        <authorList>
            <person name="Kim H.-S."/>
            <person name="Proctor R.H."/>
            <person name="Brown D.W."/>
        </authorList>
    </citation>
    <scope>NUCLEOTIDE SEQUENCE</scope>
    <source>
        <strain evidence="8">NRRL 20472</strain>
    </source>
</reference>
<dbReference type="AlphaFoldDB" id="A0A8H4TPX2"/>
<reference evidence="8" key="1">
    <citation type="journal article" date="2020" name="BMC Genomics">
        <title>Correction to: Identification and distribution of gene clusters required for synthesis of sphingolipid metabolism inhibitors in diverse species of the filamentous fungus Fusarium.</title>
        <authorList>
            <person name="Kim H.S."/>
            <person name="Lohmar J.M."/>
            <person name="Busman M."/>
            <person name="Brown D.W."/>
            <person name="Naumann T.A."/>
            <person name="Divon H.H."/>
            <person name="Lysoe E."/>
            <person name="Uhlig S."/>
            <person name="Proctor R.H."/>
        </authorList>
    </citation>
    <scope>NUCLEOTIDE SEQUENCE</scope>
    <source>
        <strain evidence="8">NRRL 20472</strain>
    </source>
</reference>
<dbReference type="GO" id="GO:0005634">
    <property type="term" value="C:nucleus"/>
    <property type="evidence" value="ECO:0007669"/>
    <property type="project" value="UniProtKB-SubCell"/>
</dbReference>
<dbReference type="GO" id="GO:0003700">
    <property type="term" value="F:DNA-binding transcription factor activity"/>
    <property type="evidence" value="ECO:0007669"/>
    <property type="project" value="InterPro"/>
</dbReference>
<keyword evidence="6" id="KW-0472">Membrane</keyword>
<dbReference type="GO" id="GO:0006351">
    <property type="term" value="P:DNA-templated transcription"/>
    <property type="evidence" value="ECO:0007669"/>
    <property type="project" value="InterPro"/>
</dbReference>
<evidence type="ECO:0000313" key="9">
    <source>
        <dbReference type="Proteomes" id="UP000622797"/>
    </source>
</evidence>
<evidence type="ECO:0000256" key="2">
    <source>
        <dbReference type="ARBA" id="ARBA00023015"/>
    </source>
</evidence>
<keyword evidence="9" id="KW-1185">Reference proteome</keyword>
<feature type="transmembrane region" description="Helical" evidence="6">
    <location>
        <begin position="457"/>
        <end position="479"/>
    </location>
</feature>
<dbReference type="CDD" id="cd12148">
    <property type="entry name" value="fungal_TF_MHR"/>
    <property type="match status" value="1"/>
</dbReference>
<dbReference type="OrthoDB" id="39175at2759"/>
<keyword evidence="2" id="KW-0805">Transcription regulation</keyword>
<evidence type="ECO:0000256" key="6">
    <source>
        <dbReference type="SAM" id="Phobius"/>
    </source>
</evidence>
<dbReference type="EMBL" id="JABEXW010000585">
    <property type="protein sequence ID" value="KAF4961926.1"/>
    <property type="molecule type" value="Genomic_DNA"/>
</dbReference>
<feature type="domain" description="Xylanolytic transcriptional activator regulatory" evidence="7">
    <location>
        <begin position="143"/>
        <end position="374"/>
    </location>
</feature>
<dbReference type="InterPro" id="IPR050987">
    <property type="entry name" value="AtrR-like"/>
</dbReference>
<dbReference type="GO" id="GO:0008270">
    <property type="term" value="F:zinc ion binding"/>
    <property type="evidence" value="ECO:0007669"/>
    <property type="project" value="InterPro"/>
</dbReference>
<sequence length="672" mass="75649">MLWKVPLAQRLPASSEPFGKLALGETLIDRILQHGPQTVALNDETTVFTVPDERVQSSGLAFFSQQKVTSLCQKLGNDRLQDAVKRLDDFTLGRLGLADKPLDVPISFKKPNNIEDFTLEEAASYIEGEASEHAHLSEIANNLEAFFANIHPVYPFIDRQEFEAQALSPTVTETLTRNPNFSALYHSILALGSQFVSDKRFGSFEPGKGRSWQLFQVALSHMADIILPRESLESVQSLAALTIYALNCSTLQFDDFFISHAARMVVELRYHKSIESEAKHLRVFWVIYVLEKQEAMHKCTCSIIPDEDIGCMIPQFPEAQFNQEFNWFVAMIRLARKTSIICTSLFSISASLRNLESYRSSVGHLKDMLEEWRQTIPSELRPGDSANFPHRAPESLRLAMLRIHFTYYNVVISLDRLSIYLGSHDGERNAHSSEQRLMGTARTIIEMTKNIDIQPHVPLFILCILPVSAVFILFDFVIYNPLHRESRTNLSLLDTAAGYFSLLDIASKQTLPGSILPEFAHIAREYFWKAQHRMEVDRNNPAADQTREVRVGDDHQEDVISSTLAATTIDARMQNLNTELRTIAPTDAGGSGSSDYLEYPTQLDFGSEFQVGDNFDIRSTFGWAFPDWYPGGTMGRAGEFGEFVGMAGSDEMEGLDINEVGLDPQDLHQESV</sequence>
<evidence type="ECO:0000256" key="4">
    <source>
        <dbReference type="ARBA" id="ARBA00023163"/>
    </source>
</evidence>
<proteinExistence type="predicted"/>
<name>A0A8H4TPX2_9HYPO</name>
<keyword evidence="6" id="KW-0812">Transmembrane</keyword>
<protein>
    <recommendedName>
        <fullName evidence="7">Xylanolytic transcriptional activator regulatory domain-containing protein</fullName>
    </recommendedName>
</protein>